<evidence type="ECO:0000313" key="3">
    <source>
        <dbReference type="WBParaSite" id="nRc.2.0.1.t29135-RA"/>
    </source>
</evidence>
<feature type="transmembrane region" description="Helical" evidence="1">
    <location>
        <begin position="69"/>
        <end position="87"/>
    </location>
</feature>
<evidence type="ECO:0000256" key="1">
    <source>
        <dbReference type="SAM" id="Phobius"/>
    </source>
</evidence>
<evidence type="ECO:0000313" key="2">
    <source>
        <dbReference type="Proteomes" id="UP000887565"/>
    </source>
</evidence>
<proteinExistence type="predicted"/>
<feature type="transmembrane region" description="Helical" evidence="1">
    <location>
        <begin position="123"/>
        <end position="142"/>
    </location>
</feature>
<keyword evidence="1" id="KW-0812">Transmembrane</keyword>
<keyword evidence="1" id="KW-1133">Transmembrane helix</keyword>
<accession>A0A915JS54</accession>
<name>A0A915JS54_ROMCU</name>
<dbReference type="WBParaSite" id="nRc.2.0.1.t29135-RA">
    <property type="protein sequence ID" value="nRc.2.0.1.t29135-RA"/>
    <property type="gene ID" value="nRc.2.0.1.g29135"/>
</dbReference>
<protein>
    <submittedName>
        <fullName evidence="3">Uncharacterized protein</fullName>
    </submittedName>
</protein>
<dbReference type="AlphaFoldDB" id="A0A915JS54"/>
<reference evidence="3" key="1">
    <citation type="submission" date="2022-11" db="UniProtKB">
        <authorList>
            <consortium name="WormBaseParasite"/>
        </authorList>
    </citation>
    <scope>IDENTIFICATION</scope>
</reference>
<dbReference type="Proteomes" id="UP000887565">
    <property type="component" value="Unplaced"/>
</dbReference>
<keyword evidence="2" id="KW-1185">Reference proteome</keyword>
<sequence>MPPPSLKAPFEVVEKQKGKNGEQKNGRYKTTQVTEATMTDMVLVCTVMNLIVAEHGDSYDYLLIRGGEFTAITCVVTILLCLIYMTIRAFELDRSFCYDCACPYQMINVFCLQNNFAPLRENVSFHQVAMFNTVAIMMWFAAGS</sequence>
<organism evidence="2 3">
    <name type="scientific">Romanomermis culicivorax</name>
    <name type="common">Nematode worm</name>
    <dbReference type="NCBI Taxonomy" id="13658"/>
    <lineage>
        <taxon>Eukaryota</taxon>
        <taxon>Metazoa</taxon>
        <taxon>Ecdysozoa</taxon>
        <taxon>Nematoda</taxon>
        <taxon>Enoplea</taxon>
        <taxon>Dorylaimia</taxon>
        <taxon>Mermithida</taxon>
        <taxon>Mermithoidea</taxon>
        <taxon>Mermithidae</taxon>
        <taxon>Romanomermis</taxon>
    </lineage>
</organism>
<keyword evidence="1" id="KW-0472">Membrane</keyword>